<accession>A0A1F7GJG2</accession>
<dbReference type="EMBL" id="MFZH01000020">
    <property type="protein sequence ID" value="OGK19019.1"/>
    <property type="molecule type" value="Genomic_DNA"/>
</dbReference>
<dbReference type="PANTHER" id="PTHR43140">
    <property type="entry name" value="TYPE-1 RESTRICTION ENZYME ECOKI SPECIFICITY PROTEIN"/>
    <property type="match status" value="1"/>
</dbReference>
<dbReference type="GO" id="GO:0009307">
    <property type="term" value="P:DNA restriction-modification system"/>
    <property type="evidence" value="ECO:0007669"/>
    <property type="project" value="UniProtKB-KW"/>
</dbReference>
<sequence length="392" mass="45190">MKNNWQTKKLSETCDFYNGLWKGKEPPYINIGVIRNTNITKDGRLDDSDVAYLDVEKKQFANRKLMYGDIVLEKSGGGPKQPVGRVIIFNKKDGEFSFSNFTSVIRIKDQSELDFNFLHKFLFYSYISGITERMQSHSTGIRNLNMQAYKDIEAPLPSFSEQTRIVKKLDEVFGKVAKAKENTEKNLQNSKELFESYLQSVFANPGKDWEENTLDEVCKYDKTPYKKTNLPYVGLEDIESNTGKFLGSLNPLKVKSNTFHFSGEHVLYGRLRPYLNKVLLPNFEGHCSTEIFPIKPNKNLYRNFLFYWLISKETVKQINATWTGARMPRANMNLVLDFVIPMPNISEQKSIVIKLDALSAETKKLEVIYKQKLADLEEMKKSVLRKAFAGEL</sequence>
<evidence type="ECO:0000259" key="4">
    <source>
        <dbReference type="Pfam" id="PF01420"/>
    </source>
</evidence>
<gene>
    <name evidence="5" type="ORF">A2799_04350</name>
</gene>
<dbReference type="Proteomes" id="UP000176850">
    <property type="component" value="Unassembled WGS sequence"/>
</dbReference>
<proteinExistence type="inferred from homology"/>
<evidence type="ECO:0000313" key="5">
    <source>
        <dbReference type="EMBL" id="OGK19019.1"/>
    </source>
</evidence>
<dbReference type="PANTHER" id="PTHR43140:SF1">
    <property type="entry name" value="TYPE I RESTRICTION ENZYME ECOKI SPECIFICITY SUBUNIT"/>
    <property type="match status" value="1"/>
</dbReference>
<keyword evidence="2" id="KW-0680">Restriction system</keyword>
<evidence type="ECO:0000256" key="1">
    <source>
        <dbReference type="ARBA" id="ARBA00010923"/>
    </source>
</evidence>
<dbReference type="InterPro" id="IPR051212">
    <property type="entry name" value="Type-I_RE_S_subunit"/>
</dbReference>
<keyword evidence="3" id="KW-0238">DNA-binding</keyword>
<evidence type="ECO:0000313" key="6">
    <source>
        <dbReference type="Proteomes" id="UP000176850"/>
    </source>
</evidence>
<dbReference type="Pfam" id="PF01420">
    <property type="entry name" value="Methylase_S"/>
    <property type="match status" value="2"/>
</dbReference>
<evidence type="ECO:0000256" key="3">
    <source>
        <dbReference type="ARBA" id="ARBA00023125"/>
    </source>
</evidence>
<dbReference type="GO" id="GO:0003677">
    <property type="term" value="F:DNA binding"/>
    <property type="evidence" value="ECO:0007669"/>
    <property type="project" value="UniProtKB-KW"/>
</dbReference>
<dbReference type="SUPFAM" id="SSF116734">
    <property type="entry name" value="DNA methylase specificity domain"/>
    <property type="match status" value="2"/>
</dbReference>
<dbReference type="InterPro" id="IPR000055">
    <property type="entry name" value="Restrct_endonuc_typeI_TRD"/>
</dbReference>
<feature type="domain" description="Type I restriction modification DNA specificity" evidence="4">
    <location>
        <begin position="4"/>
        <end position="175"/>
    </location>
</feature>
<protein>
    <recommendedName>
        <fullName evidence="4">Type I restriction modification DNA specificity domain-containing protein</fullName>
    </recommendedName>
</protein>
<evidence type="ECO:0000256" key="2">
    <source>
        <dbReference type="ARBA" id="ARBA00022747"/>
    </source>
</evidence>
<reference evidence="5 6" key="1">
    <citation type="journal article" date="2016" name="Nat. Commun.">
        <title>Thousands of microbial genomes shed light on interconnected biogeochemical processes in an aquifer system.</title>
        <authorList>
            <person name="Anantharaman K."/>
            <person name="Brown C.T."/>
            <person name="Hug L.A."/>
            <person name="Sharon I."/>
            <person name="Castelle C.J."/>
            <person name="Probst A.J."/>
            <person name="Thomas B.C."/>
            <person name="Singh A."/>
            <person name="Wilkins M.J."/>
            <person name="Karaoz U."/>
            <person name="Brodie E.L."/>
            <person name="Williams K.H."/>
            <person name="Hubbard S.S."/>
            <person name="Banfield J.F."/>
        </authorList>
    </citation>
    <scope>NUCLEOTIDE SEQUENCE [LARGE SCALE GENOMIC DNA]</scope>
</reference>
<dbReference type="InterPro" id="IPR044946">
    <property type="entry name" value="Restrct_endonuc_typeI_TRD_sf"/>
</dbReference>
<comment type="similarity">
    <text evidence="1">Belongs to the type-I restriction system S methylase family.</text>
</comment>
<comment type="caution">
    <text evidence="5">The sequence shown here is derived from an EMBL/GenBank/DDBJ whole genome shotgun (WGS) entry which is preliminary data.</text>
</comment>
<dbReference type="AlphaFoldDB" id="A0A1F7GJG2"/>
<organism evidence="5 6">
    <name type="scientific">Candidatus Roizmanbacteria bacterium RIFCSPHIGHO2_01_FULL_39_24</name>
    <dbReference type="NCBI Taxonomy" id="1802032"/>
    <lineage>
        <taxon>Bacteria</taxon>
        <taxon>Candidatus Roizmaniibacteriota</taxon>
    </lineage>
</organism>
<dbReference type="Gene3D" id="3.90.220.20">
    <property type="entry name" value="DNA methylase specificity domains"/>
    <property type="match status" value="2"/>
</dbReference>
<name>A0A1F7GJG2_9BACT</name>
<feature type="domain" description="Type I restriction modification DNA specificity" evidence="4">
    <location>
        <begin position="207"/>
        <end position="365"/>
    </location>
</feature>